<evidence type="ECO:0000313" key="2">
    <source>
        <dbReference type="EMBL" id="KAI9637303.1"/>
    </source>
</evidence>
<organism evidence="2 3">
    <name type="scientific">Dioszegia hungarica</name>
    <dbReference type="NCBI Taxonomy" id="4972"/>
    <lineage>
        <taxon>Eukaryota</taxon>
        <taxon>Fungi</taxon>
        <taxon>Dikarya</taxon>
        <taxon>Basidiomycota</taxon>
        <taxon>Agaricomycotina</taxon>
        <taxon>Tremellomycetes</taxon>
        <taxon>Tremellales</taxon>
        <taxon>Bulleribasidiaceae</taxon>
        <taxon>Dioszegia</taxon>
    </lineage>
</organism>
<dbReference type="GeneID" id="77727669"/>
<proteinExistence type="predicted"/>
<evidence type="ECO:0000313" key="3">
    <source>
        <dbReference type="Proteomes" id="UP001164286"/>
    </source>
</evidence>
<comment type="caution">
    <text evidence="2">The sequence shown here is derived from an EMBL/GenBank/DDBJ whole genome shotgun (WGS) entry which is preliminary data.</text>
</comment>
<evidence type="ECO:0000256" key="1">
    <source>
        <dbReference type="SAM" id="MobiDB-lite"/>
    </source>
</evidence>
<keyword evidence="3" id="KW-1185">Reference proteome</keyword>
<dbReference type="EMBL" id="JAKWFO010000004">
    <property type="protein sequence ID" value="KAI9637303.1"/>
    <property type="molecule type" value="Genomic_DNA"/>
</dbReference>
<gene>
    <name evidence="2" type="ORF">MKK02DRAFT_32182</name>
</gene>
<accession>A0AA38LW69</accession>
<dbReference type="Proteomes" id="UP001164286">
    <property type="component" value="Unassembled WGS sequence"/>
</dbReference>
<feature type="region of interest" description="Disordered" evidence="1">
    <location>
        <begin position="139"/>
        <end position="165"/>
    </location>
</feature>
<protein>
    <submittedName>
        <fullName evidence="2">Uncharacterized protein</fullName>
    </submittedName>
</protein>
<dbReference type="AlphaFoldDB" id="A0AA38LW69"/>
<name>A0AA38LW69_9TREE</name>
<sequence>MTETASSTTLQTLPLEMLYTILNQAKDYKDLRSLLLTSKPLHPATNAAHHRHDIISLPASPTAKIRRFTFGNKSEGHGSPTRYLTVFTYGLAPTSEGTSCPVDLLDENESRARAGPRGKGVWDRYSDPKPKFTRVIVESTDQTRRPKIEAPTSDEVDADGSGSENNDVEFDELDYFLDCARERSYQHLGPVMSVFRSAVNGKIHVFASHAEGMAEATDSHSVTKDEPKAEDGAGHDVIIGCLDPKGSSYDGIMAAHILTNGWSDKGPFEDSCTVLYGSRVRAERDILKASSESAKLGLAAAGMISKFKERLVTDVQESLALNRWSPGVEPDGTLGDLATGIDARIRVVWLEEFLETPEGQLLSVHDAGWHNMLATMGAWKEDRITGA</sequence>
<reference evidence="2" key="1">
    <citation type="journal article" date="2022" name="G3 (Bethesda)">
        <title>High quality genome of the basidiomycete yeast Dioszegia hungarica PDD-24b-2 isolated from cloud water.</title>
        <authorList>
            <person name="Jarrige D."/>
            <person name="Haridas S."/>
            <person name="Bleykasten-Grosshans C."/>
            <person name="Joly M."/>
            <person name="Nadalig T."/>
            <person name="Sancelme M."/>
            <person name="Vuilleumier S."/>
            <person name="Grigoriev I.V."/>
            <person name="Amato P."/>
            <person name="Bringel F."/>
        </authorList>
    </citation>
    <scope>NUCLEOTIDE SEQUENCE</scope>
    <source>
        <strain evidence="2">PDD-24b-2</strain>
    </source>
</reference>
<dbReference type="RefSeq" id="XP_052947080.1">
    <property type="nucleotide sequence ID" value="XM_053088464.1"/>
</dbReference>